<feature type="compositionally biased region" description="Polar residues" evidence="1">
    <location>
        <begin position="25"/>
        <end position="36"/>
    </location>
</feature>
<dbReference type="GeneID" id="37027753"/>
<organism evidence="2 3">
    <name type="scientific">Jaminaea rosea</name>
    <dbReference type="NCBI Taxonomy" id="1569628"/>
    <lineage>
        <taxon>Eukaryota</taxon>
        <taxon>Fungi</taxon>
        <taxon>Dikarya</taxon>
        <taxon>Basidiomycota</taxon>
        <taxon>Ustilaginomycotina</taxon>
        <taxon>Exobasidiomycetes</taxon>
        <taxon>Microstromatales</taxon>
        <taxon>Microstromatales incertae sedis</taxon>
        <taxon>Jaminaea</taxon>
    </lineage>
</organism>
<evidence type="ECO:0000313" key="2">
    <source>
        <dbReference type="EMBL" id="PWN28636.1"/>
    </source>
</evidence>
<dbReference type="Proteomes" id="UP000245884">
    <property type="component" value="Unassembled WGS sequence"/>
</dbReference>
<reference evidence="2 3" key="1">
    <citation type="journal article" date="2018" name="Mol. Biol. Evol.">
        <title>Broad Genomic Sampling Reveals a Smut Pathogenic Ancestry of the Fungal Clade Ustilaginomycotina.</title>
        <authorList>
            <person name="Kijpornyongpan T."/>
            <person name="Mondo S.J."/>
            <person name="Barry K."/>
            <person name="Sandor L."/>
            <person name="Lee J."/>
            <person name="Lipzen A."/>
            <person name="Pangilinan J."/>
            <person name="LaButti K."/>
            <person name="Hainaut M."/>
            <person name="Henrissat B."/>
            <person name="Grigoriev I.V."/>
            <person name="Spatafora J.W."/>
            <person name="Aime M.C."/>
        </authorList>
    </citation>
    <scope>NUCLEOTIDE SEQUENCE [LARGE SCALE GENOMIC DNA]</scope>
    <source>
        <strain evidence="2 3">MCA 5214</strain>
    </source>
</reference>
<dbReference type="AlphaFoldDB" id="A0A316UTL4"/>
<sequence length="184" mass="20202">MTPVTPAESTSPVVARNGSLDKTRTASWGKTRNASSGKPRAKGRCSSLPLPAALAERNAALPKLSSSDMAWLLHLPPQPAYPAVPAPTHPSREWAFQASECADWHLMASDLLRRRADAEEDRAAKHDEVMRRGETTPGYSVWLAKIPKPSTDKRGLCVYEGDVPAKREADGENGRETELKKRRH</sequence>
<name>A0A316UTL4_9BASI</name>
<dbReference type="RefSeq" id="XP_025363248.1">
    <property type="nucleotide sequence ID" value="XM_025505930.1"/>
</dbReference>
<protein>
    <submittedName>
        <fullName evidence="2">Uncharacterized protein</fullName>
    </submittedName>
</protein>
<feature type="region of interest" description="Disordered" evidence="1">
    <location>
        <begin position="162"/>
        <end position="184"/>
    </location>
</feature>
<feature type="region of interest" description="Disordered" evidence="1">
    <location>
        <begin position="1"/>
        <end position="46"/>
    </location>
</feature>
<evidence type="ECO:0000256" key="1">
    <source>
        <dbReference type="SAM" id="MobiDB-lite"/>
    </source>
</evidence>
<accession>A0A316UTL4</accession>
<keyword evidence="3" id="KW-1185">Reference proteome</keyword>
<dbReference type="EMBL" id="KZ819665">
    <property type="protein sequence ID" value="PWN28636.1"/>
    <property type="molecule type" value="Genomic_DNA"/>
</dbReference>
<proteinExistence type="predicted"/>
<evidence type="ECO:0000313" key="3">
    <source>
        <dbReference type="Proteomes" id="UP000245884"/>
    </source>
</evidence>
<feature type="compositionally biased region" description="Basic and acidic residues" evidence="1">
    <location>
        <begin position="163"/>
        <end position="184"/>
    </location>
</feature>
<gene>
    <name evidence="2" type="ORF">BDZ90DRAFT_231612</name>
</gene>